<dbReference type="Gene3D" id="3.90.1150.10">
    <property type="entry name" value="Aspartate Aminotransferase, domain 1"/>
    <property type="match status" value="1"/>
</dbReference>
<evidence type="ECO:0000313" key="4">
    <source>
        <dbReference type="Proteomes" id="UP000552241"/>
    </source>
</evidence>
<sequence length="382" mass="44085">MKNQFLLNPNLHFLNFGSFGASPKPVFETYQNFQKELELQPVEFMIEKAPLYLKNSRIALAKYLNCHEDDLVCVTNPSYGVNIVAKNLRLKPEDEILTTDIEYGACDRTWKYYSEKYGAKYIRQKTNFPIQSKEEFVEEFLKGITPKTRLIFISHITSSTALRLPVEEICKAARELGIMTFIDGAHGPAQVEVDLQKMDCDIYVGACHKWMMAPKGSSFLYVRKEWQDFLDPLVISWGYEADFPSHSQFIDYHEMQGTRDLSAFCTIPKAIEFMEENNWTAISKNCRKLVLKNASTLCEILNKKPLSPINDDFIAQMFSCEIDTKNPKGLHDLLLQKYQIEIPVMPHGDKCFIRYSINVFNSQEDLDQLFSALKEIKTIEIS</sequence>
<protein>
    <submittedName>
        <fullName evidence="3">Aminotransferase class V-fold PLP-dependent enzyme</fullName>
    </submittedName>
</protein>
<evidence type="ECO:0000256" key="1">
    <source>
        <dbReference type="ARBA" id="ARBA00022898"/>
    </source>
</evidence>
<dbReference type="Proteomes" id="UP000552241">
    <property type="component" value="Unassembled WGS sequence"/>
</dbReference>
<dbReference type="RefSeq" id="WP_182044086.1">
    <property type="nucleotide sequence ID" value="NZ_JACDZE010000004.1"/>
</dbReference>
<dbReference type="InterPro" id="IPR000192">
    <property type="entry name" value="Aminotrans_V_dom"/>
</dbReference>
<dbReference type="AlphaFoldDB" id="A0A838ZU57"/>
<evidence type="ECO:0000313" key="3">
    <source>
        <dbReference type="EMBL" id="MBA5630493.1"/>
    </source>
</evidence>
<dbReference type="Gene3D" id="3.40.640.10">
    <property type="entry name" value="Type I PLP-dependent aspartate aminotransferase-like (Major domain)"/>
    <property type="match status" value="1"/>
</dbReference>
<dbReference type="InterPro" id="IPR015424">
    <property type="entry name" value="PyrdxlP-dep_Trfase"/>
</dbReference>
<reference evidence="3 4" key="1">
    <citation type="submission" date="2020-07" db="EMBL/GenBank/DDBJ databases">
        <title>Moheibacter lacus sp. nov., a member of the family Flavobacteriaceae isolated from freshwater lake sediment.</title>
        <authorList>
            <person name="Liu Y."/>
        </authorList>
    </citation>
    <scope>NUCLEOTIDE SEQUENCE [LARGE SCALE GENOMIC DNA]</scope>
    <source>
        <strain evidence="3 4">BDHS18</strain>
    </source>
</reference>
<dbReference type="GO" id="GO:0008483">
    <property type="term" value="F:transaminase activity"/>
    <property type="evidence" value="ECO:0007669"/>
    <property type="project" value="UniProtKB-KW"/>
</dbReference>
<keyword evidence="3" id="KW-0032">Aminotransferase</keyword>
<gene>
    <name evidence="3" type="ORF">HU137_11975</name>
</gene>
<dbReference type="EMBL" id="JACDZE010000004">
    <property type="protein sequence ID" value="MBA5630493.1"/>
    <property type="molecule type" value="Genomic_DNA"/>
</dbReference>
<dbReference type="PANTHER" id="PTHR43092:SF2">
    <property type="entry name" value="HERCYNYLCYSTEINE SULFOXIDE LYASE"/>
    <property type="match status" value="1"/>
</dbReference>
<feature type="domain" description="Aminotransferase class V" evidence="2">
    <location>
        <begin position="23"/>
        <end position="369"/>
    </location>
</feature>
<accession>A0A838ZU57</accession>
<dbReference type="Pfam" id="PF00266">
    <property type="entry name" value="Aminotran_5"/>
    <property type="match status" value="1"/>
</dbReference>
<organism evidence="3 4">
    <name type="scientific">Moheibacter lacus</name>
    <dbReference type="NCBI Taxonomy" id="2745851"/>
    <lineage>
        <taxon>Bacteria</taxon>
        <taxon>Pseudomonadati</taxon>
        <taxon>Bacteroidota</taxon>
        <taxon>Flavobacteriia</taxon>
        <taxon>Flavobacteriales</taxon>
        <taxon>Weeksellaceae</taxon>
        <taxon>Moheibacter</taxon>
    </lineage>
</organism>
<comment type="caution">
    <text evidence="3">The sequence shown here is derived from an EMBL/GenBank/DDBJ whole genome shotgun (WGS) entry which is preliminary data.</text>
</comment>
<dbReference type="InterPro" id="IPR015422">
    <property type="entry name" value="PyrdxlP-dep_Trfase_small"/>
</dbReference>
<proteinExistence type="predicted"/>
<dbReference type="InterPro" id="IPR015421">
    <property type="entry name" value="PyrdxlP-dep_Trfase_major"/>
</dbReference>
<keyword evidence="3" id="KW-0808">Transferase</keyword>
<keyword evidence="1" id="KW-0663">Pyridoxal phosphate</keyword>
<evidence type="ECO:0000259" key="2">
    <source>
        <dbReference type="Pfam" id="PF00266"/>
    </source>
</evidence>
<keyword evidence="4" id="KW-1185">Reference proteome</keyword>
<name>A0A838ZU57_9FLAO</name>
<dbReference type="SUPFAM" id="SSF53383">
    <property type="entry name" value="PLP-dependent transferases"/>
    <property type="match status" value="1"/>
</dbReference>
<dbReference type="PANTHER" id="PTHR43092">
    <property type="entry name" value="L-CYSTEINE DESULFHYDRASE"/>
    <property type="match status" value="1"/>
</dbReference>